<dbReference type="Pfam" id="PF08543">
    <property type="entry name" value="Phos_pyr_kin"/>
    <property type="match status" value="1"/>
</dbReference>
<dbReference type="EMBL" id="JAPFCC010000001">
    <property type="protein sequence ID" value="MCW7554784.1"/>
    <property type="molecule type" value="Genomic_DNA"/>
</dbReference>
<evidence type="ECO:0000313" key="7">
    <source>
        <dbReference type="EMBL" id="MCW7554784.1"/>
    </source>
</evidence>
<evidence type="ECO:0000256" key="4">
    <source>
        <dbReference type="ARBA" id="ARBA00022777"/>
    </source>
</evidence>
<evidence type="ECO:0000256" key="2">
    <source>
        <dbReference type="ARBA" id="ARBA00022679"/>
    </source>
</evidence>
<dbReference type="GO" id="GO:0008478">
    <property type="term" value="F:pyridoxal kinase activity"/>
    <property type="evidence" value="ECO:0007669"/>
    <property type="project" value="UniProtKB-EC"/>
</dbReference>
<evidence type="ECO:0000256" key="3">
    <source>
        <dbReference type="ARBA" id="ARBA00022741"/>
    </source>
</evidence>
<dbReference type="InterPro" id="IPR004625">
    <property type="entry name" value="PyrdxlKinase"/>
</dbReference>
<name>A0ABT3MZI3_9GAMM</name>
<dbReference type="InterPro" id="IPR029056">
    <property type="entry name" value="Ribokinase-like"/>
</dbReference>
<evidence type="ECO:0000256" key="1">
    <source>
        <dbReference type="ARBA" id="ARBA00012104"/>
    </source>
</evidence>
<dbReference type="CDD" id="cd01173">
    <property type="entry name" value="pyridoxal_pyridoxamine_kinase"/>
    <property type="match status" value="1"/>
</dbReference>
<dbReference type="RefSeq" id="WP_262564550.1">
    <property type="nucleotide sequence ID" value="NZ_JAPFCC010000001.1"/>
</dbReference>
<sequence>MNILSIQSHVAVGHAGNSSAVFPLQRLGFNVWPVNTVMFSNHTGHSGWRGPVFSPDTVRDVLLGMEEHGAFAECDAILSGYMGDPGMAEVILDAVGRIRSANPDVLYCCDPVIGDTDTGIYVQKDIPDFFRNKVIQQANIITPNHFELEMLTGQRITSTDQALKGARSLLAEGPDIVLVTSLITDDGKKDHIAMLAVNHSEAWLIKTPVYPINGVVSGSGDATAALFMAKLLQGCELKQSLEHIAGAMDGLFKKTSLAGSQELQLIGSQDELIKPSVTFSATPLEPTYTQRLDDGNLQTD</sequence>
<dbReference type="Proteomes" id="UP001209854">
    <property type="component" value="Unassembled WGS sequence"/>
</dbReference>
<comment type="caution">
    <text evidence="7">The sequence shown here is derived from an EMBL/GenBank/DDBJ whole genome shotgun (WGS) entry which is preliminary data.</text>
</comment>
<dbReference type="InterPro" id="IPR013749">
    <property type="entry name" value="PM/HMP-P_kinase-1"/>
</dbReference>
<dbReference type="SUPFAM" id="SSF53613">
    <property type="entry name" value="Ribokinase-like"/>
    <property type="match status" value="1"/>
</dbReference>
<dbReference type="PANTHER" id="PTHR10534:SF2">
    <property type="entry name" value="PYRIDOXAL KINASE"/>
    <property type="match status" value="1"/>
</dbReference>
<feature type="domain" description="Pyridoxamine kinase/Phosphomethylpyrimidine kinase" evidence="6">
    <location>
        <begin position="73"/>
        <end position="242"/>
    </location>
</feature>
<keyword evidence="3" id="KW-0547">Nucleotide-binding</keyword>
<keyword evidence="8" id="KW-1185">Reference proteome</keyword>
<dbReference type="PANTHER" id="PTHR10534">
    <property type="entry name" value="PYRIDOXAL KINASE"/>
    <property type="match status" value="1"/>
</dbReference>
<organism evidence="7 8">
    <name type="scientific">Endozoicomonas gorgoniicola</name>
    <dbReference type="NCBI Taxonomy" id="1234144"/>
    <lineage>
        <taxon>Bacteria</taxon>
        <taxon>Pseudomonadati</taxon>
        <taxon>Pseudomonadota</taxon>
        <taxon>Gammaproteobacteria</taxon>
        <taxon>Oceanospirillales</taxon>
        <taxon>Endozoicomonadaceae</taxon>
        <taxon>Endozoicomonas</taxon>
    </lineage>
</organism>
<accession>A0ABT3MZI3</accession>
<gene>
    <name evidence="7" type="primary">pdxY</name>
    <name evidence="7" type="ORF">NX722_19605</name>
</gene>
<keyword evidence="5" id="KW-0067">ATP-binding</keyword>
<dbReference type="NCBIfam" id="TIGR00687">
    <property type="entry name" value="pyridox_kin"/>
    <property type="match status" value="1"/>
</dbReference>
<dbReference type="EC" id="2.7.1.35" evidence="1"/>
<proteinExistence type="predicted"/>
<dbReference type="NCBIfam" id="NF004398">
    <property type="entry name" value="PRK05756.1"/>
    <property type="match status" value="1"/>
</dbReference>
<dbReference type="Gene3D" id="3.40.1190.20">
    <property type="match status" value="1"/>
</dbReference>
<evidence type="ECO:0000256" key="5">
    <source>
        <dbReference type="ARBA" id="ARBA00022840"/>
    </source>
</evidence>
<reference evidence="7 8" key="1">
    <citation type="submission" date="2022-10" db="EMBL/GenBank/DDBJ databases">
        <title>High-quality genome sequences of two octocoral-associated bacteria, Endozoicomonas euniceicola EF212 and Endozoicomonas gorgoniicola PS125.</title>
        <authorList>
            <person name="Chiou Y.-J."/>
            <person name="Chen Y.-H."/>
        </authorList>
    </citation>
    <scope>NUCLEOTIDE SEQUENCE [LARGE SCALE GENOMIC DNA]</scope>
    <source>
        <strain evidence="7 8">PS125</strain>
    </source>
</reference>
<evidence type="ECO:0000313" key="8">
    <source>
        <dbReference type="Proteomes" id="UP001209854"/>
    </source>
</evidence>
<evidence type="ECO:0000259" key="6">
    <source>
        <dbReference type="Pfam" id="PF08543"/>
    </source>
</evidence>
<protein>
    <recommendedName>
        <fullName evidence="1">pyridoxal kinase</fullName>
        <ecNumber evidence="1">2.7.1.35</ecNumber>
    </recommendedName>
</protein>
<keyword evidence="2 7" id="KW-0808">Transferase</keyword>
<keyword evidence="4 7" id="KW-0418">Kinase</keyword>